<evidence type="ECO:0000256" key="4">
    <source>
        <dbReference type="SAM" id="Phobius"/>
    </source>
</evidence>
<dbReference type="GO" id="GO:0005886">
    <property type="term" value="C:plasma membrane"/>
    <property type="evidence" value="ECO:0007669"/>
    <property type="project" value="TreeGrafter"/>
</dbReference>
<evidence type="ECO:0000256" key="3">
    <source>
        <dbReference type="PROSITE-ProRule" id="PRU00284"/>
    </source>
</evidence>
<dbReference type="Gene3D" id="1.10.287.950">
    <property type="entry name" value="Methyl-accepting chemotaxis protein"/>
    <property type="match status" value="1"/>
</dbReference>
<dbReference type="InterPro" id="IPR004090">
    <property type="entry name" value="Chemotax_Me-accpt_rcpt"/>
</dbReference>
<proteinExistence type="inferred from homology"/>
<evidence type="ECO:0000256" key="1">
    <source>
        <dbReference type="ARBA" id="ARBA00022500"/>
    </source>
</evidence>
<organism evidence="7 8">
    <name type="scientific">Sedimentibacter saalensis</name>
    <dbReference type="NCBI Taxonomy" id="130788"/>
    <lineage>
        <taxon>Bacteria</taxon>
        <taxon>Bacillati</taxon>
        <taxon>Bacillota</taxon>
        <taxon>Tissierellia</taxon>
        <taxon>Sedimentibacter</taxon>
    </lineage>
</organism>
<dbReference type="PANTHER" id="PTHR43531:SF11">
    <property type="entry name" value="METHYL-ACCEPTING CHEMOTAXIS PROTEIN 3"/>
    <property type="match status" value="1"/>
</dbReference>
<feature type="transmembrane region" description="Helical" evidence="4">
    <location>
        <begin position="226"/>
        <end position="245"/>
    </location>
</feature>
<dbReference type="PROSITE" id="PS50885">
    <property type="entry name" value="HAMP"/>
    <property type="match status" value="1"/>
</dbReference>
<evidence type="ECO:0000256" key="2">
    <source>
        <dbReference type="ARBA" id="ARBA00029447"/>
    </source>
</evidence>
<dbReference type="Pfam" id="PF00015">
    <property type="entry name" value="MCPsignal"/>
    <property type="match status" value="1"/>
</dbReference>
<dbReference type="PRINTS" id="PR00260">
    <property type="entry name" value="CHEMTRNSDUCR"/>
</dbReference>
<name>A0A562JKM3_9FIRM</name>
<keyword evidence="3" id="KW-0807">Transducer</keyword>
<keyword evidence="4" id="KW-0472">Membrane</keyword>
<dbReference type="SMART" id="SM00304">
    <property type="entry name" value="HAMP"/>
    <property type="match status" value="1"/>
</dbReference>
<sequence>MYKKVQQLKIRKAVNFKSINTFIKSLKILHHAKTKTKDAKVSEKNIFNDLKLGTKLTISFAALILLFIVPISISLYNFNETAELLSKTNEVTIPEIYLASSVSKGLKNIEKNLYASTLTDNITKKEEYRSISNDLYNQMTYNMKELERLLVTDTDRVKDTVQLLEKEAAIRDEVMNLKYKSDATRLIFNSYEPVINDINRNLNEITDGINLISQEAANKSNVSVRFSFLLTVLMTLAAVLLGFIITKMISGSIVAPVSEIEALAKALSDGNLNYKITYTSKNELGKLAESMKKSMNTLTLYIKEIDEVMNELSKGNLNIKIRQSFTGDFERIEYSITESVQMLSKTIKSINELSSEVSKRSENISLSSQKIAEGATEQAGSIEESSAAIEEIFVHVRDNAKNTSIASNKLITMGNEISDCNKRMEEMVAAMTEIKNKSNEVGKIVKLIDDIAFQTNILALNAAVEAAHAGTAGKGFSVVAEEVRNLAVRSSEAAKNTSVLIEETIKAVVNGNEIADKTAATLNNIVESSKHVADKVKEISKASEEQSVSIEQIKVGVEQIAAVVQVNSAAADKASEACDDLFSQANTLNDLVCGFSF</sequence>
<dbReference type="PROSITE" id="PS50111">
    <property type="entry name" value="CHEMOTAXIS_TRANSDUC_2"/>
    <property type="match status" value="1"/>
</dbReference>
<dbReference type="AlphaFoldDB" id="A0A562JKM3"/>
<keyword evidence="8" id="KW-1185">Reference proteome</keyword>
<dbReference type="Proteomes" id="UP000315343">
    <property type="component" value="Unassembled WGS sequence"/>
</dbReference>
<dbReference type="Pfam" id="PF00672">
    <property type="entry name" value="HAMP"/>
    <property type="match status" value="1"/>
</dbReference>
<dbReference type="SMART" id="SM00283">
    <property type="entry name" value="MA"/>
    <property type="match status" value="1"/>
</dbReference>
<dbReference type="InterPro" id="IPR051310">
    <property type="entry name" value="MCP_chemotaxis"/>
</dbReference>
<dbReference type="EMBL" id="VLKH01000001">
    <property type="protein sequence ID" value="TWH83761.1"/>
    <property type="molecule type" value="Genomic_DNA"/>
</dbReference>
<feature type="transmembrane region" description="Helical" evidence="4">
    <location>
        <begin position="58"/>
        <end position="78"/>
    </location>
</feature>
<gene>
    <name evidence="7" type="ORF">LY60_00373</name>
</gene>
<evidence type="ECO:0000259" key="6">
    <source>
        <dbReference type="PROSITE" id="PS50885"/>
    </source>
</evidence>
<accession>A0A562JKM3</accession>
<dbReference type="SUPFAM" id="SSF58104">
    <property type="entry name" value="Methyl-accepting chemotaxis protein (MCP) signaling domain"/>
    <property type="match status" value="1"/>
</dbReference>
<dbReference type="Gene3D" id="6.10.340.10">
    <property type="match status" value="1"/>
</dbReference>
<dbReference type="CDD" id="cd06225">
    <property type="entry name" value="HAMP"/>
    <property type="match status" value="1"/>
</dbReference>
<comment type="caution">
    <text evidence="7">The sequence shown here is derived from an EMBL/GenBank/DDBJ whole genome shotgun (WGS) entry which is preliminary data.</text>
</comment>
<evidence type="ECO:0000313" key="7">
    <source>
        <dbReference type="EMBL" id="TWH83761.1"/>
    </source>
</evidence>
<evidence type="ECO:0000259" key="5">
    <source>
        <dbReference type="PROSITE" id="PS50111"/>
    </source>
</evidence>
<comment type="similarity">
    <text evidence="2">Belongs to the methyl-accepting chemotaxis (MCP) protein family.</text>
</comment>
<dbReference type="GO" id="GO:0007165">
    <property type="term" value="P:signal transduction"/>
    <property type="evidence" value="ECO:0007669"/>
    <property type="project" value="UniProtKB-KW"/>
</dbReference>
<dbReference type="RefSeq" id="WP_170226073.1">
    <property type="nucleotide sequence ID" value="NZ_VLKH01000001.1"/>
</dbReference>
<dbReference type="GO" id="GO:0006935">
    <property type="term" value="P:chemotaxis"/>
    <property type="evidence" value="ECO:0007669"/>
    <property type="project" value="UniProtKB-KW"/>
</dbReference>
<dbReference type="GO" id="GO:0004888">
    <property type="term" value="F:transmembrane signaling receptor activity"/>
    <property type="evidence" value="ECO:0007669"/>
    <property type="project" value="InterPro"/>
</dbReference>
<protein>
    <submittedName>
        <fullName evidence="7">Methyl-accepting chemotaxis protein</fullName>
    </submittedName>
</protein>
<keyword evidence="4" id="KW-1133">Transmembrane helix</keyword>
<feature type="domain" description="HAMP" evidence="6">
    <location>
        <begin position="251"/>
        <end position="303"/>
    </location>
</feature>
<keyword evidence="1" id="KW-0145">Chemotaxis</keyword>
<feature type="domain" description="Methyl-accepting transducer" evidence="5">
    <location>
        <begin position="353"/>
        <end position="575"/>
    </location>
</feature>
<evidence type="ECO:0000313" key="8">
    <source>
        <dbReference type="Proteomes" id="UP000315343"/>
    </source>
</evidence>
<dbReference type="PANTHER" id="PTHR43531">
    <property type="entry name" value="PROTEIN ICFG"/>
    <property type="match status" value="1"/>
</dbReference>
<dbReference type="CDD" id="cd11386">
    <property type="entry name" value="MCP_signal"/>
    <property type="match status" value="1"/>
</dbReference>
<keyword evidence="4" id="KW-0812">Transmembrane</keyword>
<dbReference type="InterPro" id="IPR004089">
    <property type="entry name" value="MCPsignal_dom"/>
</dbReference>
<reference evidence="7 8" key="1">
    <citation type="submission" date="2019-07" db="EMBL/GenBank/DDBJ databases">
        <title>Genomic Encyclopedia of Type Strains, Phase I: the one thousand microbial genomes (KMG-I) project.</title>
        <authorList>
            <person name="Kyrpides N."/>
        </authorList>
    </citation>
    <scope>NUCLEOTIDE SEQUENCE [LARGE SCALE GENOMIC DNA]</scope>
    <source>
        <strain evidence="7 8">DSM 13558</strain>
    </source>
</reference>
<dbReference type="InterPro" id="IPR003660">
    <property type="entry name" value="HAMP_dom"/>
</dbReference>